<feature type="compositionally biased region" description="Basic and acidic residues" evidence="7">
    <location>
        <begin position="101"/>
        <end position="112"/>
    </location>
</feature>
<feature type="region of interest" description="Disordered" evidence="7">
    <location>
        <begin position="45"/>
        <end position="124"/>
    </location>
</feature>
<keyword evidence="4" id="KW-0206">Cytoskeleton</keyword>
<dbReference type="AlphaFoldDB" id="A0A0G4IM84"/>
<organism evidence="8 10">
    <name type="scientific">Plasmodiophora brassicae</name>
    <name type="common">Clubroot disease agent</name>
    <dbReference type="NCBI Taxonomy" id="37360"/>
    <lineage>
        <taxon>Eukaryota</taxon>
        <taxon>Sar</taxon>
        <taxon>Rhizaria</taxon>
        <taxon>Endomyxa</taxon>
        <taxon>Phytomyxea</taxon>
        <taxon>Plasmodiophorida</taxon>
        <taxon>Plasmodiophoridae</taxon>
        <taxon>Plasmodiophora</taxon>
    </lineage>
</organism>
<feature type="compositionally biased region" description="Polar residues" evidence="7">
    <location>
        <begin position="115"/>
        <end position="124"/>
    </location>
</feature>
<evidence type="ECO:0000256" key="1">
    <source>
        <dbReference type="ARBA" id="ARBA00004138"/>
    </source>
</evidence>
<dbReference type="Pfam" id="PF14886">
    <property type="entry name" value="FAM183"/>
    <property type="match status" value="1"/>
</dbReference>
<dbReference type="PANTHER" id="PTHR33865:SF3">
    <property type="entry name" value="PROTEIN FAM183B"/>
    <property type="match status" value="1"/>
</dbReference>
<dbReference type="Proteomes" id="UP000039324">
    <property type="component" value="Unassembled WGS sequence"/>
</dbReference>
<dbReference type="EMBL" id="CDSF01000057">
    <property type="protein sequence ID" value="CEO96202.1"/>
    <property type="molecule type" value="Genomic_DNA"/>
</dbReference>
<evidence type="ECO:0000313" key="11">
    <source>
        <dbReference type="Proteomes" id="UP000290189"/>
    </source>
</evidence>
<dbReference type="InterPro" id="IPR029214">
    <property type="entry name" value="CFAP144"/>
</dbReference>
<dbReference type="EMBL" id="OVEO01000011">
    <property type="protein sequence ID" value="SPQ99135.1"/>
    <property type="molecule type" value="Genomic_DNA"/>
</dbReference>
<evidence type="ECO:0000313" key="10">
    <source>
        <dbReference type="Proteomes" id="UP000039324"/>
    </source>
</evidence>
<evidence type="ECO:0000256" key="7">
    <source>
        <dbReference type="SAM" id="MobiDB-lite"/>
    </source>
</evidence>
<comment type="similarity">
    <text evidence="6">Belongs to the CFAP144 family.</text>
</comment>
<evidence type="ECO:0000313" key="9">
    <source>
        <dbReference type="EMBL" id="SPQ99135.1"/>
    </source>
</evidence>
<dbReference type="GO" id="GO:0097546">
    <property type="term" value="C:ciliary base"/>
    <property type="evidence" value="ECO:0007669"/>
    <property type="project" value="TreeGrafter"/>
</dbReference>
<feature type="compositionally biased region" description="Polar residues" evidence="7">
    <location>
        <begin position="45"/>
        <end position="56"/>
    </location>
</feature>
<evidence type="ECO:0000256" key="4">
    <source>
        <dbReference type="ARBA" id="ARBA00023212"/>
    </source>
</evidence>
<gene>
    <name evidence="8" type="ORF">PBRA_004873</name>
    <name evidence="9" type="ORF">PLBR_LOCUS6350</name>
</gene>
<reference evidence="9 11" key="2">
    <citation type="submission" date="2018-03" db="EMBL/GenBank/DDBJ databases">
        <authorList>
            <person name="Fogelqvist J."/>
        </authorList>
    </citation>
    <scope>NUCLEOTIDE SEQUENCE [LARGE SCALE GENOMIC DNA]</scope>
</reference>
<keyword evidence="5" id="KW-0966">Cell projection</keyword>
<dbReference type="GO" id="GO:0005856">
    <property type="term" value="C:cytoskeleton"/>
    <property type="evidence" value="ECO:0007669"/>
    <property type="project" value="UniProtKB-SubCell"/>
</dbReference>
<evidence type="ECO:0000256" key="2">
    <source>
        <dbReference type="ARBA" id="ARBA00004245"/>
    </source>
</evidence>
<evidence type="ECO:0000256" key="6">
    <source>
        <dbReference type="ARBA" id="ARBA00034777"/>
    </source>
</evidence>
<evidence type="ECO:0000256" key="5">
    <source>
        <dbReference type="ARBA" id="ARBA00023273"/>
    </source>
</evidence>
<dbReference type="OMA" id="QFKANIR"/>
<name>A0A0G4IM84_PLABS</name>
<dbReference type="Proteomes" id="UP000290189">
    <property type="component" value="Unassembled WGS sequence"/>
</dbReference>
<dbReference type="OrthoDB" id="446290at2759"/>
<dbReference type="PANTHER" id="PTHR33865">
    <property type="entry name" value="PROTEIN FAM183B"/>
    <property type="match status" value="1"/>
</dbReference>
<evidence type="ECO:0000256" key="3">
    <source>
        <dbReference type="ARBA" id="ARBA00022490"/>
    </source>
</evidence>
<keyword evidence="3" id="KW-0963">Cytoplasm</keyword>
<reference evidence="8 10" key="1">
    <citation type="submission" date="2015-02" db="EMBL/GenBank/DDBJ databases">
        <authorList>
            <person name="Chooi Y.-H."/>
        </authorList>
    </citation>
    <scope>NUCLEOTIDE SEQUENCE [LARGE SCALE GENOMIC DNA]</scope>
    <source>
        <strain evidence="8">E3</strain>
    </source>
</reference>
<comment type="subcellular location">
    <subcellularLocation>
        <location evidence="1">Cell projection</location>
        <location evidence="1">Cilium</location>
    </subcellularLocation>
    <subcellularLocation>
        <location evidence="2">Cytoplasm</location>
        <location evidence="2">Cytoskeleton</location>
    </subcellularLocation>
</comment>
<protein>
    <submittedName>
        <fullName evidence="8">Uncharacterized protein</fullName>
    </submittedName>
</protein>
<accession>A0A0G4IM84</accession>
<keyword evidence="10" id="KW-1185">Reference proteome</keyword>
<geneLocation type="mitochondrion" evidence="9"/>
<keyword evidence="9" id="KW-0496">Mitochondrion</keyword>
<evidence type="ECO:0000313" key="8">
    <source>
        <dbReference type="EMBL" id="CEO96202.1"/>
    </source>
</evidence>
<sequence length="158" mass="17752">MAEAAAAAKRGTDPVARNAVWSEHIRRELATQKINTTFTINASKMSVITPKPNTQVPEGRRAENLDNDPVAQQVRDGLRRADLPPMRRLPQGPQTTSQEYGWDRRLSSEVKRSSPMLTSRFNRPRQTCPITSYAERYIVSNGKSPFARPDHQTAAKPK</sequence>
<proteinExistence type="inferred from homology"/>